<protein>
    <submittedName>
        <fullName evidence="1">Uncharacterized protein</fullName>
    </submittedName>
</protein>
<proteinExistence type="predicted"/>
<reference evidence="1" key="2">
    <citation type="journal article" date="2015" name="Data Brief">
        <title>Shoot transcriptome of the giant reed, Arundo donax.</title>
        <authorList>
            <person name="Barrero R.A."/>
            <person name="Guerrero F.D."/>
            <person name="Moolhuijzen P."/>
            <person name="Goolsby J.A."/>
            <person name="Tidwell J."/>
            <person name="Bellgard S.E."/>
            <person name="Bellgard M.I."/>
        </authorList>
    </citation>
    <scope>NUCLEOTIDE SEQUENCE</scope>
    <source>
        <tissue evidence="1">Shoot tissue taken approximately 20 cm above the soil surface</tissue>
    </source>
</reference>
<dbReference type="EMBL" id="GBRH01211381">
    <property type="protein sequence ID" value="JAD86514.1"/>
    <property type="molecule type" value="Transcribed_RNA"/>
</dbReference>
<organism evidence="1">
    <name type="scientific">Arundo donax</name>
    <name type="common">Giant reed</name>
    <name type="synonym">Donax arundinaceus</name>
    <dbReference type="NCBI Taxonomy" id="35708"/>
    <lineage>
        <taxon>Eukaryota</taxon>
        <taxon>Viridiplantae</taxon>
        <taxon>Streptophyta</taxon>
        <taxon>Embryophyta</taxon>
        <taxon>Tracheophyta</taxon>
        <taxon>Spermatophyta</taxon>
        <taxon>Magnoliopsida</taxon>
        <taxon>Liliopsida</taxon>
        <taxon>Poales</taxon>
        <taxon>Poaceae</taxon>
        <taxon>PACMAD clade</taxon>
        <taxon>Arundinoideae</taxon>
        <taxon>Arundineae</taxon>
        <taxon>Arundo</taxon>
    </lineage>
</organism>
<dbReference type="AlphaFoldDB" id="A0A0A9DD44"/>
<name>A0A0A9DD44_ARUDO</name>
<reference evidence="1" key="1">
    <citation type="submission" date="2014-09" db="EMBL/GenBank/DDBJ databases">
        <authorList>
            <person name="Magalhaes I.L.F."/>
            <person name="Oliveira U."/>
            <person name="Santos F.R."/>
            <person name="Vidigal T.H.D.A."/>
            <person name="Brescovit A.D."/>
            <person name="Santos A.J."/>
        </authorList>
    </citation>
    <scope>NUCLEOTIDE SEQUENCE</scope>
    <source>
        <tissue evidence="1">Shoot tissue taken approximately 20 cm above the soil surface</tissue>
    </source>
</reference>
<accession>A0A0A9DD44</accession>
<sequence>MGKGSFASSIQLQCLCPSKKQHLGHKCILISRVLFGEVSLTAKRSTLYLGMYGSEQEVLQRM</sequence>
<evidence type="ECO:0000313" key="1">
    <source>
        <dbReference type="EMBL" id="JAD86514.1"/>
    </source>
</evidence>